<keyword evidence="2" id="KW-1185">Reference proteome</keyword>
<organism evidence="1 2">
    <name type="scientific">Citrus sinensis</name>
    <name type="common">Sweet orange</name>
    <name type="synonym">Citrus aurantium var. sinensis</name>
    <dbReference type="NCBI Taxonomy" id="2711"/>
    <lineage>
        <taxon>Eukaryota</taxon>
        <taxon>Viridiplantae</taxon>
        <taxon>Streptophyta</taxon>
        <taxon>Embryophyta</taxon>
        <taxon>Tracheophyta</taxon>
        <taxon>Spermatophyta</taxon>
        <taxon>Magnoliopsida</taxon>
        <taxon>eudicotyledons</taxon>
        <taxon>Gunneridae</taxon>
        <taxon>Pentapetalae</taxon>
        <taxon>rosids</taxon>
        <taxon>malvids</taxon>
        <taxon>Sapindales</taxon>
        <taxon>Rutaceae</taxon>
        <taxon>Aurantioideae</taxon>
        <taxon>Citrus</taxon>
    </lineage>
</organism>
<evidence type="ECO:0000313" key="1">
    <source>
        <dbReference type="EMBL" id="KDO73607.1"/>
    </source>
</evidence>
<dbReference type="EMBL" id="KK784885">
    <property type="protein sequence ID" value="KDO73607.1"/>
    <property type="molecule type" value="Genomic_DNA"/>
</dbReference>
<sequence>RQASSIFCGYVKI</sequence>
<dbReference type="Proteomes" id="UP000027120">
    <property type="component" value="Unassembled WGS sequence"/>
</dbReference>
<reference evidence="1 2" key="1">
    <citation type="submission" date="2014-04" db="EMBL/GenBank/DDBJ databases">
        <authorList>
            <consortium name="International Citrus Genome Consortium"/>
            <person name="Gmitter F."/>
            <person name="Chen C."/>
            <person name="Farmerie W."/>
            <person name="Harkins T."/>
            <person name="Desany B."/>
            <person name="Mohiuddin M."/>
            <person name="Kodira C."/>
            <person name="Borodovsky M."/>
            <person name="Lomsadze A."/>
            <person name="Burns P."/>
            <person name="Jenkins J."/>
            <person name="Prochnik S."/>
            <person name="Shu S."/>
            <person name="Chapman J."/>
            <person name="Pitluck S."/>
            <person name="Schmutz J."/>
            <person name="Rokhsar D."/>
        </authorList>
    </citation>
    <scope>NUCLEOTIDE SEQUENCE</scope>
</reference>
<name>A0A067GDN0_CITSI</name>
<proteinExistence type="predicted"/>
<protein>
    <submittedName>
        <fullName evidence="1">Uncharacterized protein</fullName>
    </submittedName>
</protein>
<evidence type="ECO:0000313" key="2">
    <source>
        <dbReference type="Proteomes" id="UP000027120"/>
    </source>
</evidence>
<gene>
    <name evidence="1" type="ORF">CISIN_1g0464732mg</name>
</gene>
<accession>A0A067GDN0</accession>
<feature type="non-terminal residue" evidence="1">
    <location>
        <position position="1"/>
    </location>
</feature>